<keyword evidence="1" id="KW-0812">Transmembrane</keyword>
<protein>
    <recommendedName>
        <fullName evidence="4">Transmembrane protein</fullName>
    </recommendedName>
</protein>
<evidence type="ECO:0000313" key="3">
    <source>
        <dbReference type="Proteomes" id="UP001054837"/>
    </source>
</evidence>
<dbReference type="Proteomes" id="UP001054837">
    <property type="component" value="Unassembled WGS sequence"/>
</dbReference>
<gene>
    <name evidence="2" type="ORF">CDAR_256881</name>
</gene>
<evidence type="ECO:0000313" key="2">
    <source>
        <dbReference type="EMBL" id="GIY01774.1"/>
    </source>
</evidence>
<feature type="transmembrane region" description="Helical" evidence="1">
    <location>
        <begin position="38"/>
        <end position="57"/>
    </location>
</feature>
<keyword evidence="3" id="KW-1185">Reference proteome</keyword>
<proteinExistence type="predicted"/>
<sequence length="205" mass="22958">MANPARAKARRVPRVSDRSAAISLNSCPAELHISRNSIVSVLFFLFVFLCLALLSFLSESAKLQTLLVGLPKWGLGVESPVARIRAAAFAVDAEIPADSALNRRCFTLRSPSPEQCDIAMPDIGCLLTELRNDVCSQNPRAQDDYSSGSFENGPHVLVLFNRKYIANAFQRGSKIHGRFEFLIRFEYKRVDFPSNCTFRLGFRWD</sequence>
<organism evidence="2 3">
    <name type="scientific">Caerostris darwini</name>
    <dbReference type="NCBI Taxonomy" id="1538125"/>
    <lineage>
        <taxon>Eukaryota</taxon>
        <taxon>Metazoa</taxon>
        <taxon>Ecdysozoa</taxon>
        <taxon>Arthropoda</taxon>
        <taxon>Chelicerata</taxon>
        <taxon>Arachnida</taxon>
        <taxon>Araneae</taxon>
        <taxon>Araneomorphae</taxon>
        <taxon>Entelegynae</taxon>
        <taxon>Araneoidea</taxon>
        <taxon>Araneidae</taxon>
        <taxon>Caerostris</taxon>
    </lineage>
</organism>
<evidence type="ECO:0000256" key="1">
    <source>
        <dbReference type="SAM" id="Phobius"/>
    </source>
</evidence>
<accession>A0AAV4PXH1</accession>
<reference evidence="2 3" key="1">
    <citation type="submission" date="2021-06" db="EMBL/GenBank/DDBJ databases">
        <title>Caerostris darwini draft genome.</title>
        <authorList>
            <person name="Kono N."/>
            <person name="Arakawa K."/>
        </authorList>
    </citation>
    <scope>NUCLEOTIDE SEQUENCE [LARGE SCALE GENOMIC DNA]</scope>
</reference>
<comment type="caution">
    <text evidence="2">The sequence shown here is derived from an EMBL/GenBank/DDBJ whole genome shotgun (WGS) entry which is preliminary data.</text>
</comment>
<dbReference type="AlphaFoldDB" id="A0AAV4PXH1"/>
<dbReference type="EMBL" id="BPLQ01003607">
    <property type="protein sequence ID" value="GIY01774.1"/>
    <property type="molecule type" value="Genomic_DNA"/>
</dbReference>
<keyword evidence="1" id="KW-1133">Transmembrane helix</keyword>
<name>A0AAV4PXH1_9ARAC</name>
<keyword evidence="1" id="KW-0472">Membrane</keyword>
<evidence type="ECO:0008006" key="4">
    <source>
        <dbReference type="Google" id="ProtNLM"/>
    </source>
</evidence>